<keyword evidence="3" id="KW-1185">Reference proteome</keyword>
<dbReference type="PANTHER" id="PTHR12526:SF622">
    <property type="entry name" value="GLYCOSYLTRANSFERASE (GROUP I)"/>
    <property type="match status" value="1"/>
</dbReference>
<reference evidence="2 3" key="1">
    <citation type="submission" date="2024-08" db="EMBL/GenBank/DDBJ databases">
        <title>Whole-genome sequencing of halo(alkali)philic microorganisms from hypersaline lakes.</title>
        <authorList>
            <person name="Sorokin D.Y."/>
            <person name="Merkel A.Y."/>
            <person name="Messina E."/>
            <person name="Yakimov M."/>
        </authorList>
    </citation>
    <scope>NUCLEOTIDE SEQUENCE [LARGE SCALE GENOMIC DNA]</scope>
    <source>
        <strain evidence="2 3">Cl-TMA</strain>
    </source>
</reference>
<accession>A0ABV4TUH1</accession>
<dbReference type="Proteomes" id="UP001575181">
    <property type="component" value="Unassembled WGS sequence"/>
</dbReference>
<evidence type="ECO:0000313" key="2">
    <source>
        <dbReference type="EMBL" id="MFA9460967.1"/>
    </source>
</evidence>
<dbReference type="Pfam" id="PF13579">
    <property type="entry name" value="Glyco_trans_4_4"/>
    <property type="match status" value="1"/>
</dbReference>
<dbReference type="RefSeq" id="WP_373655747.1">
    <property type="nucleotide sequence ID" value="NZ_JBGUAW010000005.1"/>
</dbReference>
<organism evidence="2 3">
    <name type="scientific">Thiohalorhabdus methylotrophus</name>
    <dbReference type="NCBI Taxonomy" id="3242694"/>
    <lineage>
        <taxon>Bacteria</taxon>
        <taxon>Pseudomonadati</taxon>
        <taxon>Pseudomonadota</taxon>
        <taxon>Gammaproteobacteria</taxon>
        <taxon>Thiohalorhabdales</taxon>
        <taxon>Thiohalorhabdaceae</taxon>
        <taxon>Thiohalorhabdus</taxon>
    </lineage>
</organism>
<dbReference type="SUPFAM" id="SSF53756">
    <property type="entry name" value="UDP-Glycosyltransferase/glycogen phosphorylase"/>
    <property type="match status" value="1"/>
</dbReference>
<dbReference type="Pfam" id="PF13692">
    <property type="entry name" value="Glyco_trans_1_4"/>
    <property type="match status" value="1"/>
</dbReference>
<feature type="domain" description="Glycosyltransferase subfamily 4-like N-terminal" evidence="1">
    <location>
        <begin position="63"/>
        <end position="292"/>
    </location>
</feature>
<gene>
    <name evidence="2" type="ORF">ACERLL_09030</name>
</gene>
<proteinExistence type="predicted"/>
<name>A0ABV4TUH1_9GAMM</name>
<evidence type="ECO:0000313" key="3">
    <source>
        <dbReference type="Proteomes" id="UP001575181"/>
    </source>
</evidence>
<dbReference type="PANTHER" id="PTHR12526">
    <property type="entry name" value="GLYCOSYLTRANSFERASE"/>
    <property type="match status" value="1"/>
</dbReference>
<dbReference type="Gene3D" id="3.40.50.2000">
    <property type="entry name" value="Glycogen Phosphorylase B"/>
    <property type="match status" value="2"/>
</dbReference>
<sequence length="505" mass="56179">MGRDLNIARAHRRDYAGCPEDSGTGELRGARLPEEQGARPSASKGLLVIASDFPPLTGTNTQRVQSFVRHLPDFGWNCRVVTQAVEDMGWIDSGELEHIPESVIVDRVPSPDPFAVRRRRLGMRPLDIHAAEAHRPDPGNGPHEGKSARGLIPLGRRVISGLLFMALDYGWYIPDSTRPWADAAVHRARGVIAEEAPDALLTSCPSYSSHVAGLKVKRRTGVPWVVDFRDLWVNRPGRELRTRFHALRDRRLEALVLQEADGVVVASPAWEEELVRRYGDWVRKKMVWVSNGYDPAKDPFSRVPNKGRERRGAGAGIRFVYTGAMDSSVSPAPFLEALGLFKQRSPEAVARFEVRLIGHGESEKDRLAAIVREYGLQEQVAISGPQSHERCLEEQAEADVLLLFSAPCHQHTITGKSFEYMRSGKPVLAMLPETGIQAQLLRSANMAWIFDYRDTDGVQGILGWLARGSGSPRVNPNWEYIRQFDRRALSAKLARLLDTVTGADG</sequence>
<comment type="caution">
    <text evidence="2">The sequence shown here is derived from an EMBL/GenBank/DDBJ whole genome shotgun (WGS) entry which is preliminary data.</text>
</comment>
<dbReference type="InterPro" id="IPR028098">
    <property type="entry name" value="Glyco_trans_4-like_N"/>
</dbReference>
<dbReference type="EMBL" id="JBGUAW010000005">
    <property type="protein sequence ID" value="MFA9460967.1"/>
    <property type="molecule type" value="Genomic_DNA"/>
</dbReference>
<evidence type="ECO:0000259" key="1">
    <source>
        <dbReference type="Pfam" id="PF13579"/>
    </source>
</evidence>
<protein>
    <submittedName>
        <fullName evidence="2">Glycosyltransferase</fullName>
    </submittedName>
</protein>